<name>A0A514BTY7_9GAMM</name>
<dbReference type="InterPro" id="IPR000673">
    <property type="entry name" value="Sig_transdc_resp-reg_Me-estase"/>
</dbReference>
<protein>
    <recommendedName>
        <fullName evidence="3">CheB-type methylesterase domain-containing protein</fullName>
    </recommendedName>
</protein>
<feature type="domain" description="CheB-type methylesterase" evidence="3">
    <location>
        <begin position="387"/>
        <end position="477"/>
    </location>
</feature>
<dbReference type="EMBL" id="CP041242">
    <property type="protein sequence ID" value="QDH70807.1"/>
    <property type="molecule type" value="Genomic_DNA"/>
</dbReference>
<dbReference type="OrthoDB" id="9793421at2"/>
<dbReference type="KEGG" id="lyj:FKV23_12490"/>
<dbReference type="Pfam" id="PF01339">
    <property type="entry name" value="CheB_methylest"/>
    <property type="match status" value="1"/>
</dbReference>
<dbReference type="InterPro" id="IPR035909">
    <property type="entry name" value="CheB_C"/>
</dbReference>
<dbReference type="Gene3D" id="3.40.50.180">
    <property type="entry name" value="Methylesterase CheB, C-terminal domain"/>
    <property type="match status" value="1"/>
</dbReference>
<proteinExistence type="predicted"/>
<reference evidence="4 5" key="1">
    <citation type="submission" date="2019-06" db="EMBL/GenBank/DDBJ databases">
        <title>Lysobacter alkalisoli sp. nov. isolated from saline-alkali soil.</title>
        <authorList>
            <person name="Sun J.-Q."/>
            <person name="Xu L."/>
        </authorList>
    </citation>
    <scope>NUCLEOTIDE SEQUENCE [LARGE SCALE GENOMIC DNA]</scope>
    <source>
        <strain evidence="4 5">SJ-36</strain>
    </source>
</reference>
<organism evidence="4 5">
    <name type="scientific">Marilutibacter alkalisoli</name>
    <dbReference type="NCBI Taxonomy" id="2591633"/>
    <lineage>
        <taxon>Bacteria</taxon>
        <taxon>Pseudomonadati</taxon>
        <taxon>Pseudomonadota</taxon>
        <taxon>Gammaproteobacteria</taxon>
        <taxon>Lysobacterales</taxon>
        <taxon>Lysobacteraceae</taxon>
        <taxon>Marilutibacter</taxon>
    </lineage>
</organism>
<evidence type="ECO:0000313" key="5">
    <source>
        <dbReference type="Proteomes" id="UP000317199"/>
    </source>
</evidence>
<dbReference type="GO" id="GO:0008984">
    <property type="term" value="F:protein-glutamate methylesterase activity"/>
    <property type="evidence" value="ECO:0007669"/>
    <property type="project" value="InterPro"/>
</dbReference>
<evidence type="ECO:0000259" key="3">
    <source>
        <dbReference type="PROSITE" id="PS50122"/>
    </source>
</evidence>
<evidence type="ECO:0000256" key="1">
    <source>
        <dbReference type="PROSITE-ProRule" id="PRU00050"/>
    </source>
</evidence>
<dbReference type="GO" id="GO:0000156">
    <property type="term" value="F:phosphorelay response regulator activity"/>
    <property type="evidence" value="ECO:0007669"/>
    <property type="project" value="InterPro"/>
</dbReference>
<dbReference type="SUPFAM" id="SSF52738">
    <property type="entry name" value="Methylesterase CheB, C-terminal domain"/>
    <property type="match status" value="1"/>
</dbReference>
<dbReference type="Proteomes" id="UP000317199">
    <property type="component" value="Chromosome"/>
</dbReference>
<comment type="caution">
    <text evidence="1">Lacks conserved residue(s) required for the propagation of feature annotation.</text>
</comment>
<sequence>MTDYRNEPAPRVALLVRPGIAGERLRELLAEAGIESVLHGDPNELPAEALSEARPEIVLVALDPDMENALERFESVLGNPGVNVIYEEAELAAAREGWEAARWKRHLLAKLQGHDRVLPPRPDNAAEEPAGLRVHSAPEISDEALAAFDPNAGEDDVAIDTQVPAHEPSARFESEAPAADVMELAEGGISLDFDVDIGIDAEASPDNGSDGDGITLELEDEDAGGQTLMETIESDEAGEGSGGFEINFDPVAAETVDVDVASELEFGDDAAGDFEIIFDGTATTADATPSPGLDEHLDSLSSIAQDKDHGAAEPPPLPVAEVPAEEGAGPSTPATDTGFGELTLDDGSGAYWTAGSQSGDAGFGHDLSDLDARIASLELVDDAPVEHIPGAVLVMAGIGGPDAVRQLLGALPNDFPRPVLVQQRLDGGRYDRLVAQMQRATTLPVQLAEPGRMVMAGFVYVVPAGVGIEAGANGMNFSADGDILAGLPSADSGVLMLSGSDPDSIDIVLKHRVDGALVVGQSPEGCYDPAAPGQLAARGGELAPPVELAQRLAERWPA</sequence>
<feature type="region of interest" description="Disordered" evidence="2">
    <location>
        <begin position="306"/>
        <end position="353"/>
    </location>
</feature>
<dbReference type="AlphaFoldDB" id="A0A514BTY7"/>
<accession>A0A514BTY7</accession>
<dbReference type="GO" id="GO:0005737">
    <property type="term" value="C:cytoplasm"/>
    <property type="evidence" value="ECO:0007669"/>
    <property type="project" value="InterPro"/>
</dbReference>
<gene>
    <name evidence="4" type="ORF">FKV23_12490</name>
</gene>
<dbReference type="PROSITE" id="PS50122">
    <property type="entry name" value="CHEB"/>
    <property type="match status" value="1"/>
</dbReference>
<feature type="compositionally biased region" description="Low complexity" evidence="2">
    <location>
        <begin position="319"/>
        <end position="330"/>
    </location>
</feature>
<evidence type="ECO:0000256" key="2">
    <source>
        <dbReference type="SAM" id="MobiDB-lite"/>
    </source>
</evidence>
<dbReference type="RefSeq" id="WP_141624139.1">
    <property type="nucleotide sequence ID" value="NZ_CP041242.1"/>
</dbReference>
<evidence type="ECO:0000313" key="4">
    <source>
        <dbReference type="EMBL" id="QDH70807.1"/>
    </source>
</evidence>
<dbReference type="GO" id="GO:0006935">
    <property type="term" value="P:chemotaxis"/>
    <property type="evidence" value="ECO:0007669"/>
    <property type="project" value="InterPro"/>
</dbReference>
<keyword evidence="5" id="KW-1185">Reference proteome</keyword>